<accession>Q21GK6</accession>
<dbReference type="eggNOG" id="COG1363">
    <property type="taxonomic scope" value="Bacteria"/>
</dbReference>
<keyword evidence="4" id="KW-1185">Reference proteome</keyword>
<organism evidence="3 4">
    <name type="scientific">Saccharophagus degradans (strain 2-40 / ATCC 43961 / DSM 17024)</name>
    <dbReference type="NCBI Taxonomy" id="203122"/>
    <lineage>
        <taxon>Bacteria</taxon>
        <taxon>Pseudomonadati</taxon>
        <taxon>Pseudomonadota</taxon>
        <taxon>Gammaproteobacteria</taxon>
        <taxon>Cellvibrionales</taxon>
        <taxon>Cellvibrionaceae</taxon>
        <taxon>Saccharophagus</taxon>
    </lineage>
</organism>
<dbReference type="OrthoDB" id="5347391at2"/>
<dbReference type="GO" id="GO:0016787">
    <property type="term" value="F:hydrolase activity"/>
    <property type="evidence" value="ECO:0007669"/>
    <property type="project" value="UniProtKB-KW"/>
</dbReference>
<dbReference type="InterPro" id="IPR051464">
    <property type="entry name" value="Peptidase_M42_aminopept"/>
</dbReference>
<dbReference type="Pfam" id="PF05343">
    <property type="entry name" value="Peptidase_M42"/>
    <property type="match status" value="1"/>
</dbReference>
<dbReference type="EMBL" id="CP000282">
    <property type="protein sequence ID" value="ABD82173.1"/>
    <property type="molecule type" value="Genomic_DNA"/>
</dbReference>
<sequence length="379" mass="41785">MAHIKDALSALVADSKTGLPATFINLLSILVRSPSVVGAEHSFFRVLQRELEERGAKVTWYEGLLVAQGSEPDSLMLSAHSDRHGLVCTGPNEFQYAAFVAGARSDLLGNSVDEQLMRKVVDRFPNEQVYAYEPWSGAYRGKGKIKNAYICEYRNNLIFELEGMEHLVAGTPVAFKDNLKVTEQALIGQMDNVLTVAVLVYMFEIGFQGTAFFTAQEEAGKSWRYLLEWFRRFGGSTNQLVVVDTSPYPDFATAQKQELVLRNKDANAKFNNALTQKLAKLCAANDISVQFKDEYVEAKNAELASRNEPPASLGSTEMGRIISASKGLVDGTTLQIPTSGYHTLSESAPLESVSAFIYMLALLADQNIDEKLLKESSNV</sequence>
<dbReference type="Gene3D" id="3.40.630.10">
    <property type="entry name" value="Zn peptidases"/>
    <property type="match status" value="1"/>
</dbReference>
<dbReference type="KEGG" id="sde:Sde_2916"/>
<evidence type="ECO:0000313" key="4">
    <source>
        <dbReference type="Proteomes" id="UP000001947"/>
    </source>
</evidence>
<dbReference type="GO" id="GO:0046872">
    <property type="term" value="F:metal ion binding"/>
    <property type="evidence" value="ECO:0007669"/>
    <property type="project" value="UniProtKB-KW"/>
</dbReference>
<keyword evidence="2" id="KW-0378">Hydrolase</keyword>
<dbReference type="Proteomes" id="UP000001947">
    <property type="component" value="Chromosome"/>
</dbReference>
<reference evidence="3 4" key="1">
    <citation type="journal article" date="2008" name="PLoS Genet.">
        <title>Complete genome sequence of the complex carbohydrate-degrading marine bacterium, Saccharophagus degradans strain 2-40 T.</title>
        <authorList>
            <person name="Weiner R.M."/>
            <person name="Taylor L.E.II."/>
            <person name="Henrissat B."/>
            <person name="Hauser L."/>
            <person name="Land M."/>
            <person name="Coutinho P.M."/>
            <person name="Rancurel C."/>
            <person name="Saunders E.H."/>
            <person name="Longmire A.G."/>
            <person name="Zhang H."/>
            <person name="Bayer E.A."/>
            <person name="Gilbert H.J."/>
            <person name="Larimer F."/>
            <person name="Zhulin I.B."/>
            <person name="Ekborg N.A."/>
            <person name="Lamed R."/>
            <person name="Richardson P.M."/>
            <person name="Borovok I."/>
            <person name="Hutcheson S."/>
        </authorList>
    </citation>
    <scope>NUCLEOTIDE SEQUENCE [LARGE SCALE GENOMIC DNA]</scope>
    <source>
        <strain evidence="4">2-40 / ATCC 43961 / DSM 17024</strain>
    </source>
</reference>
<proteinExistence type="predicted"/>
<dbReference type="SUPFAM" id="SSF53187">
    <property type="entry name" value="Zn-dependent exopeptidases"/>
    <property type="match status" value="1"/>
</dbReference>
<dbReference type="PANTHER" id="PTHR32481:SF0">
    <property type="entry name" value="AMINOPEPTIDASE YPDE-RELATED"/>
    <property type="match status" value="1"/>
</dbReference>
<dbReference type="GeneID" id="98614560"/>
<name>Q21GK6_SACD2</name>
<protein>
    <submittedName>
        <fullName evidence="3">Peptidase M42</fullName>
    </submittedName>
</protein>
<keyword evidence="1" id="KW-0479">Metal-binding</keyword>
<evidence type="ECO:0000256" key="2">
    <source>
        <dbReference type="ARBA" id="ARBA00022801"/>
    </source>
</evidence>
<evidence type="ECO:0000256" key="1">
    <source>
        <dbReference type="ARBA" id="ARBA00022723"/>
    </source>
</evidence>
<dbReference type="STRING" id="203122.Sde_2916"/>
<evidence type="ECO:0000313" key="3">
    <source>
        <dbReference type="EMBL" id="ABD82173.1"/>
    </source>
</evidence>
<dbReference type="HOGENOM" id="CLU_764909_0_0_6"/>
<dbReference type="AlphaFoldDB" id="Q21GK6"/>
<dbReference type="InterPro" id="IPR008007">
    <property type="entry name" value="Peptidase_M42"/>
</dbReference>
<dbReference type="PANTHER" id="PTHR32481">
    <property type="entry name" value="AMINOPEPTIDASE"/>
    <property type="match status" value="1"/>
</dbReference>
<dbReference type="RefSeq" id="WP_011469389.1">
    <property type="nucleotide sequence ID" value="NC_007912.1"/>
</dbReference>
<gene>
    <name evidence="3" type="ordered locus">Sde_2916</name>
</gene>